<name>A1ZD54_MICM2</name>
<evidence type="ECO:0000313" key="2">
    <source>
        <dbReference type="Proteomes" id="UP000004095"/>
    </source>
</evidence>
<dbReference type="EMBL" id="AAWS01000002">
    <property type="protein sequence ID" value="EAY31593.1"/>
    <property type="molecule type" value="Genomic_DNA"/>
</dbReference>
<reference evidence="1 2" key="1">
    <citation type="submission" date="2007-01" db="EMBL/GenBank/DDBJ databases">
        <authorList>
            <person name="Haygood M."/>
            <person name="Podell S."/>
            <person name="Anderson C."/>
            <person name="Hopkinson B."/>
            <person name="Roe K."/>
            <person name="Barbeau K."/>
            <person name="Gaasterland T."/>
            <person name="Ferriera S."/>
            <person name="Johnson J."/>
            <person name="Kravitz S."/>
            <person name="Beeson K."/>
            <person name="Sutton G."/>
            <person name="Rogers Y.-H."/>
            <person name="Friedman R."/>
            <person name="Frazier M."/>
            <person name="Venter J.C."/>
        </authorList>
    </citation>
    <scope>NUCLEOTIDE SEQUENCE [LARGE SCALE GENOMIC DNA]</scope>
    <source>
        <strain evidence="1 2">ATCC 23134</strain>
    </source>
</reference>
<accession>A1ZD54</accession>
<sequence length="53" mass="5595">MNETIILAGFLTSQKQAAFPPKMAVAPGLTYFVLGYSSGDCSGLTPDSLLSVW</sequence>
<gene>
    <name evidence="1" type="ORF">M23134_05099</name>
</gene>
<organism evidence="1 2">
    <name type="scientific">Microscilla marina ATCC 23134</name>
    <dbReference type="NCBI Taxonomy" id="313606"/>
    <lineage>
        <taxon>Bacteria</taxon>
        <taxon>Pseudomonadati</taxon>
        <taxon>Bacteroidota</taxon>
        <taxon>Cytophagia</taxon>
        <taxon>Cytophagales</taxon>
        <taxon>Microscillaceae</taxon>
        <taxon>Microscilla</taxon>
    </lineage>
</organism>
<comment type="caution">
    <text evidence="1">The sequence shown here is derived from an EMBL/GenBank/DDBJ whole genome shotgun (WGS) entry which is preliminary data.</text>
</comment>
<proteinExistence type="predicted"/>
<protein>
    <submittedName>
        <fullName evidence="1">Uncharacterized protein</fullName>
    </submittedName>
</protein>
<keyword evidence="2" id="KW-1185">Reference proteome</keyword>
<dbReference type="AlphaFoldDB" id="A1ZD54"/>
<dbReference type="Proteomes" id="UP000004095">
    <property type="component" value="Unassembled WGS sequence"/>
</dbReference>
<evidence type="ECO:0000313" key="1">
    <source>
        <dbReference type="EMBL" id="EAY31593.1"/>
    </source>
</evidence>